<proteinExistence type="inferred from homology"/>
<evidence type="ECO:0000313" key="9">
    <source>
        <dbReference type="Proteomes" id="UP000092605"/>
    </source>
</evidence>
<dbReference type="EMBL" id="FRBG01000005">
    <property type="protein sequence ID" value="SHK80891.1"/>
    <property type="molecule type" value="Genomic_DNA"/>
</dbReference>
<keyword evidence="10" id="KW-1185">Reference proteome</keyword>
<dbReference type="OrthoDB" id="9766545at2"/>
<feature type="domain" description="Tyr recombinase" evidence="5">
    <location>
        <begin position="107"/>
        <end position="292"/>
    </location>
</feature>
<comment type="caution">
    <text evidence="7">The sequence shown here is derived from an EMBL/GenBank/DDBJ whole genome shotgun (WGS) entry which is preliminary data.</text>
</comment>
<dbReference type="InterPro" id="IPR044068">
    <property type="entry name" value="CB"/>
</dbReference>
<gene>
    <name evidence="7" type="ORF">JWYL7_0911</name>
    <name evidence="8" type="ORF">SAMN05661008_00943</name>
</gene>
<dbReference type="InterPro" id="IPR010998">
    <property type="entry name" value="Integrase_recombinase_N"/>
</dbReference>
<evidence type="ECO:0000313" key="8">
    <source>
        <dbReference type="EMBL" id="SHK80891.1"/>
    </source>
</evidence>
<evidence type="ECO:0000313" key="10">
    <source>
        <dbReference type="Proteomes" id="UP000323392"/>
    </source>
</evidence>
<dbReference type="GO" id="GO:0003677">
    <property type="term" value="F:DNA binding"/>
    <property type="evidence" value="ECO:0007669"/>
    <property type="project" value="UniProtKB-UniRule"/>
</dbReference>
<dbReference type="GO" id="GO:0006310">
    <property type="term" value="P:DNA recombination"/>
    <property type="evidence" value="ECO:0007669"/>
    <property type="project" value="UniProtKB-KW"/>
</dbReference>
<dbReference type="CDD" id="cd00397">
    <property type="entry name" value="DNA_BRE_C"/>
    <property type="match status" value="1"/>
</dbReference>
<dbReference type="STRING" id="1121328.JWYL7_0911"/>
<dbReference type="Gene3D" id="1.10.443.10">
    <property type="entry name" value="Intergrase catalytic core"/>
    <property type="match status" value="1"/>
</dbReference>
<feature type="domain" description="Core-binding (CB)" evidence="6">
    <location>
        <begin position="6"/>
        <end position="84"/>
    </location>
</feature>
<dbReference type="SUPFAM" id="SSF56349">
    <property type="entry name" value="DNA breaking-rejoining enzymes"/>
    <property type="match status" value="1"/>
</dbReference>
<evidence type="ECO:0000259" key="6">
    <source>
        <dbReference type="PROSITE" id="PS51900"/>
    </source>
</evidence>
<keyword evidence="3" id="KW-0233">DNA recombination</keyword>
<dbReference type="AlphaFoldDB" id="A0A150FQI9"/>
<evidence type="ECO:0000313" key="7">
    <source>
        <dbReference type="EMBL" id="KXZ39836.1"/>
    </source>
</evidence>
<protein>
    <submittedName>
        <fullName evidence="7">Integrase family protein</fullName>
    </submittedName>
    <submittedName>
        <fullName evidence="8">Site-specific recombinase XerD</fullName>
    </submittedName>
</protein>
<dbReference type="PROSITE" id="PS51898">
    <property type="entry name" value="TYR_RECOMBINASE"/>
    <property type="match status" value="1"/>
</dbReference>
<evidence type="ECO:0000256" key="3">
    <source>
        <dbReference type="ARBA" id="ARBA00023172"/>
    </source>
</evidence>
<dbReference type="InterPro" id="IPR013762">
    <property type="entry name" value="Integrase-like_cat_sf"/>
</dbReference>
<sequence>MHYFTEYEQAVIEKFLEKLKKYTKNDYINKLSLFKSSISKYDKDLFHVEVEDCKNFIEFIQNKYAKSTCEKIYGYLHSFYNFLYKHGYIETNPFKFVKKPSVSRMKTKDDVMSFDEVNRLVSILDKLNIRDRVIVVFLLTTGCLLSELVSIKWKDFIIDEKNNYYCKIGSKKKERIIKLHPYLWELIIDYRKNLGMKYFFEPTDEFIFKGKDNQSITDRNIRLIVKKALSLAGLEKYSCKDFRHSFASFSLKLGCPDETIKQHLGWSDKYYAIRYKYVINFLDDQPIDYIMSTNKLKINDKE</sequence>
<keyword evidence="2 4" id="KW-0238">DNA-binding</keyword>
<evidence type="ECO:0000259" key="5">
    <source>
        <dbReference type="PROSITE" id="PS51898"/>
    </source>
</evidence>
<dbReference type="InterPro" id="IPR050090">
    <property type="entry name" value="Tyrosine_recombinase_XerCD"/>
</dbReference>
<dbReference type="PANTHER" id="PTHR30349:SF41">
    <property type="entry name" value="INTEGRASE_RECOMBINASE PROTEIN MJ0367-RELATED"/>
    <property type="match status" value="1"/>
</dbReference>
<dbReference type="Gene3D" id="1.10.150.130">
    <property type="match status" value="1"/>
</dbReference>
<reference evidence="7 9" key="1">
    <citation type="submission" date="2016-02" db="EMBL/GenBank/DDBJ databases">
        <title>Draft genome sequence for Clostridium paradoxum JW-YL-7.</title>
        <authorList>
            <person name="Utturkar S.M."/>
            <person name="Lancaster A."/>
            <person name="Poole F.L."/>
            <person name="Adams M.W."/>
            <person name="Brown S.D."/>
        </authorList>
    </citation>
    <scope>NUCLEOTIDE SEQUENCE [LARGE SCALE GENOMIC DNA]</scope>
    <source>
        <strain evidence="7 9">JW-YL-7</strain>
    </source>
</reference>
<name>A0A150FQI9_CLOPD</name>
<dbReference type="PROSITE" id="PS51900">
    <property type="entry name" value="CB"/>
    <property type="match status" value="1"/>
</dbReference>
<dbReference type="InterPro" id="IPR002104">
    <property type="entry name" value="Integrase_catalytic"/>
</dbReference>
<dbReference type="InterPro" id="IPR011010">
    <property type="entry name" value="DNA_brk_join_enz"/>
</dbReference>
<comment type="similarity">
    <text evidence="1">Belongs to the 'phage' integrase family.</text>
</comment>
<dbReference type="PANTHER" id="PTHR30349">
    <property type="entry name" value="PHAGE INTEGRASE-RELATED"/>
    <property type="match status" value="1"/>
</dbReference>
<dbReference type="Proteomes" id="UP000092605">
    <property type="component" value="Unassembled WGS sequence"/>
</dbReference>
<dbReference type="GO" id="GO:0015074">
    <property type="term" value="P:DNA integration"/>
    <property type="evidence" value="ECO:0007669"/>
    <property type="project" value="InterPro"/>
</dbReference>
<reference evidence="8 10" key="2">
    <citation type="submission" date="2016-11" db="EMBL/GenBank/DDBJ databases">
        <authorList>
            <person name="Varghese N."/>
            <person name="Submissions S."/>
        </authorList>
    </citation>
    <scope>NUCLEOTIDE SEQUENCE [LARGE SCALE GENOMIC DNA]</scope>
    <source>
        <strain evidence="8 10">DSM 7308</strain>
    </source>
</reference>
<dbReference type="PATRIC" id="fig|1121328.3.peg.917"/>
<dbReference type="Proteomes" id="UP000323392">
    <property type="component" value="Unassembled WGS sequence"/>
</dbReference>
<evidence type="ECO:0000256" key="2">
    <source>
        <dbReference type="ARBA" id="ARBA00023125"/>
    </source>
</evidence>
<dbReference type="Pfam" id="PF00589">
    <property type="entry name" value="Phage_integrase"/>
    <property type="match status" value="1"/>
</dbReference>
<evidence type="ECO:0000256" key="4">
    <source>
        <dbReference type="PROSITE-ProRule" id="PRU01248"/>
    </source>
</evidence>
<evidence type="ECO:0000256" key="1">
    <source>
        <dbReference type="ARBA" id="ARBA00008857"/>
    </source>
</evidence>
<dbReference type="EMBL" id="LSFY01000001">
    <property type="protein sequence ID" value="KXZ39836.1"/>
    <property type="molecule type" value="Genomic_DNA"/>
</dbReference>
<organism evidence="7 9">
    <name type="scientific">Alkalithermobacter thermoalcaliphilus JW-YL-7 = DSM 7308</name>
    <dbReference type="NCBI Taxonomy" id="1121328"/>
    <lineage>
        <taxon>Bacteria</taxon>
        <taxon>Bacillati</taxon>
        <taxon>Bacillota</taxon>
        <taxon>Clostridia</taxon>
        <taxon>Peptostreptococcales</taxon>
        <taxon>Tepidibacteraceae</taxon>
        <taxon>Alkalithermobacter</taxon>
    </lineage>
</organism>
<accession>A0A150FQI9</accession>